<evidence type="ECO:0000313" key="3">
    <source>
        <dbReference type="Proteomes" id="UP000433101"/>
    </source>
</evidence>
<comment type="caution">
    <text evidence="2">The sequence shown here is derived from an EMBL/GenBank/DDBJ whole genome shotgun (WGS) entry which is preliminary data.</text>
</comment>
<sequence>MRKPVIALALALSFSFPAEAAQAAEFFMISRHVDGVFYASHRIYTEKARGLYNVEFCGRRYWTRPRTIAWMRWEVEHGRRVTLEFDQGSGWRRACLNPQEQVSLQDIGIEEDYVVVMRLDDGEIEYQQRFRELKKAFNRYGNSGEQSSTYHAK</sequence>
<gene>
    <name evidence="2" type="ORF">GR183_18775</name>
</gene>
<evidence type="ECO:0000256" key="1">
    <source>
        <dbReference type="SAM" id="SignalP"/>
    </source>
</evidence>
<organism evidence="2 3">
    <name type="scientific">Stappia sediminis</name>
    <dbReference type="NCBI Taxonomy" id="2692190"/>
    <lineage>
        <taxon>Bacteria</taxon>
        <taxon>Pseudomonadati</taxon>
        <taxon>Pseudomonadota</taxon>
        <taxon>Alphaproteobacteria</taxon>
        <taxon>Hyphomicrobiales</taxon>
        <taxon>Stappiaceae</taxon>
        <taxon>Stappia</taxon>
    </lineage>
</organism>
<dbReference type="EMBL" id="WUMV01000009">
    <property type="protein sequence ID" value="MXN66962.1"/>
    <property type="molecule type" value="Genomic_DNA"/>
</dbReference>
<protein>
    <submittedName>
        <fullName evidence="2">Uncharacterized protein</fullName>
    </submittedName>
</protein>
<reference evidence="2 3" key="1">
    <citation type="submission" date="2019-12" db="EMBL/GenBank/DDBJ databases">
        <authorList>
            <person name="Li M."/>
        </authorList>
    </citation>
    <scope>NUCLEOTIDE SEQUENCE [LARGE SCALE GENOMIC DNA]</scope>
    <source>
        <strain evidence="2 3">GBMRC 2046</strain>
    </source>
</reference>
<dbReference type="RefSeq" id="WP_160777211.1">
    <property type="nucleotide sequence ID" value="NZ_WUMV01000009.1"/>
</dbReference>
<accession>A0A7X3S9L1</accession>
<keyword evidence="1" id="KW-0732">Signal</keyword>
<keyword evidence="3" id="KW-1185">Reference proteome</keyword>
<feature type="chain" id="PRO_5031401543" evidence="1">
    <location>
        <begin position="21"/>
        <end position="153"/>
    </location>
</feature>
<proteinExistence type="predicted"/>
<evidence type="ECO:0000313" key="2">
    <source>
        <dbReference type="EMBL" id="MXN66962.1"/>
    </source>
</evidence>
<name>A0A7X3S9L1_9HYPH</name>
<dbReference type="Proteomes" id="UP000433101">
    <property type="component" value="Unassembled WGS sequence"/>
</dbReference>
<dbReference type="AlphaFoldDB" id="A0A7X3S9L1"/>
<feature type="signal peptide" evidence="1">
    <location>
        <begin position="1"/>
        <end position="20"/>
    </location>
</feature>